<feature type="region of interest" description="Disordered" evidence="1">
    <location>
        <begin position="48"/>
        <end position="68"/>
    </location>
</feature>
<accession>A0ABD2MKJ2</accession>
<comment type="caution">
    <text evidence="2">The sequence shown here is derived from an EMBL/GenBank/DDBJ whole genome shotgun (WGS) entry which is preliminary data.</text>
</comment>
<dbReference type="EMBL" id="JABFTP020000001">
    <property type="protein sequence ID" value="KAL3266852.1"/>
    <property type="molecule type" value="Genomic_DNA"/>
</dbReference>
<sequence length="1152" mass="132346">MLKNLDDIHDLIPKLSAVIKDSEKNLETALAMTIKPPKILQERGVSPIKEFSKSSSNKQDTESQNPSNIENQMNAQKQEECHDVVGEIKPIEMLSDKQDETPTPFIGNLLANIENIKESKCLLDEFQNELSQIKKDIQECAICTSRLKESQTSDNIEKNYCDKHDIYVPLLKMEGISSRSEQIQLINTLRTEISLKKELEYQLQNISRLEKELSRVKTTQNEDEVKTVETTLEFTRSYFNNLLVKQETERLLNEQQKLLKKQCDHSCDDSIKCDKCAVEKQIHELIGKIRMCISKDLKDASQRLKVQKMPSINIRKPLQLQNTLLLNIPPSFASHELSQKNIACETVIISDDNNTKRETETQVSTNKSRNIEIHPENNLYEHQRKEKTTKHKRKSSGSLAQNPLCSKEKCDRYRVVSEMNEKQIAKNNENRMPFNNFETEICSDIYDKTPSQLGFNRTIATQCDSTVSLGDNFSILTIEEVEKQRTAATQTVVCDDDSIYLFGFREYLLKRSPELALVPRVDDNKVDVELQVSMTESLESSLESKSLGVDAKSNVRKASVTILTPTKLSDYLKGEDDNISQLPSKEDDHSTQKYSFTKRVRKLERTPSIKKMFLLPAVPVQTSEASTNQPISAIELAIINPYIEPKYKMKRYSISNQDSDATNEAKGDVFYKSLISKEELPERKTLNQIESHTQEKHSVEELSEALRSINLETSAFEDQSLLNKTVIENINDQTKKINITPTENERIQEDYVKPENKNVTDDYEKKTFVNKLESIIPKEPYDSSQERNKIGEDENIRSQDAAIHSNIENGENKSRKNEKPDDSHDEKKHENSHIKYETTISADHSGIDEIRLGKKSYALEESIKEKENKNIQDSAEANENLEKNIVETQPKENEHKMKKALEEKKVSIGKSYIDDDENSGSHDTNELEEKTVYTVFPSNYQLKINTNEKFKKLLNENISMDYPVCFKSTKTFEKYKHPDDFSRDSEDTDLQSTLVEKFRNSKGKNLKNEAHHGVYYRNDTNQINRNEIQITENSKNLRSPVSNIIDERLQYSKKCAMVEDSSYSSNILSSEGEIKCKCRAVSMGELHRCPHSKKETVVKSMQPGIHYKEKISSQLLLEKERKHYNHWVTYYSTKKIANGSSSSSMDSKIDKG</sequence>
<evidence type="ECO:0000313" key="2">
    <source>
        <dbReference type="EMBL" id="KAL3266852.1"/>
    </source>
</evidence>
<evidence type="ECO:0000313" key="3">
    <source>
        <dbReference type="Proteomes" id="UP001516400"/>
    </source>
</evidence>
<feature type="compositionally biased region" description="Basic and acidic residues" evidence="1">
    <location>
        <begin position="779"/>
        <end position="797"/>
    </location>
</feature>
<feature type="compositionally biased region" description="Polar residues" evidence="1">
    <location>
        <begin position="53"/>
        <end position="68"/>
    </location>
</feature>
<gene>
    <name evidence="2" type="ORF">HHI36_011004</name>
</gene>
<feature type="compositionally biased region" description="Basic and acidic residues" evidence="1">
    <location>
        <begin position="810"/>
        <end position="836"/>
    </location>
</feature>
<protein>
    <submittedName>
        <fullName evidence="2">Uncharacterized protein</fullName>
    </submittedName>
</protein>
<dbReference type="AlphaFoldDB" id="A0ABD2MKJ2"/>
<reference evidence="2 3" key="1">
    <citation type="journal article" date="2021" name="BMC Biol.">
        <title>Horizontally acquired antibacterial genes associated with adaptive radiation of ladybird beetles.</title>
        <authorList>
            <person name="Li H.S."/>
            <person name="Tang X.F."/>
            <person name="Huang Y.H."/>
            <person name="Xu Z.Y."/>
            <person name="Chen M.L."/>
            <person name="Du X.Y."/>
            <person name="Qiu B.Y."/>
            <person name="Chen P.T."/>
            <person name="Zhang W."/>
            <person name="Slipinski A."/>
            <person name="Escalona H.E."/>
            <person name="Waterhouse R.M."/>
            <person name="Zwick A."/>
            <person name="Pang H."/>
        </authorList>
    </citation>
    <scope>NUCLEOTIDE SEQUENCE [LARGE SCALE GENOMIC DNA]</scope>
    <source>
        <strain evidence="2">SYSU2018</strain>
    </source>
</reference>
<feature type="compositionally biased region" description="Basic and acidic residues" evidence="1">
    <location>
        <begin position="369"/>
        <end position="386"/>
    </location>
</feature>
<keyword evidence="3" id="KW-1185">Reference proteome</keyword>
<proteinExistence type="predicted"/>
<feature type="region of interest" description="Disordered" evidence="1">
    <location>
        <begin position="355"/>
        <end position="403"/>
    </location>
</feature>
<dbReference type="Proteomes" id="UP001516400">
    <property type="component" value="Unassembled WGS sequence"/>
</dbReference>
<evidence type="ECO:0000256" key="1">
    <source>
        <dbReference type="SAM" id="MobiDB-lite"/>
    </source>
</evidence>
<name>A0ABD2MKJ2_9CUCU</name>
<organism evidence="2 3">
    <name type="scientific">Cryptolaemus montrouzieri</name>
    <dbReference type="NCBI Taxonomy" id="559131"/>
    <lineage>
        <taxon>Eukaryota</taxon>
        <taxon>Metazoa</taxon>
        <taxon>Ecdysozoa</taxon>
        <taxon>Arthropoda</taxon>
        <taxon>Hexapoda</taxon>
        <taxon>Insecta</taxon>
        <taxon>Pterygota</taxon>
        <taxon>Neoptera</taxon>
        <taxon>Endopterygota</taxon>
        <taxon>Coleoptera</taxon>
        <taxon>Polyphaga</taxon>
        <taxon>Cucujiformia</taxon>
        <taxon>Coccinelloidea</taxon>
        <taxon>Coccinellidae</taxon>
        <taxon>Scymninae</taxon>
        <taxon>Scymnini</taxon>
        <taxon>Cryptolaemus</taxon>
    </lineage>
</organism>
<feature type="region of interest" description="Disordered" evidence="1">
    <location>
        <begin position="777"/>
        <end position="837"/>
    </location>
</feature>